<accession>A0ABT6SDP9</accession>
<proteinExistence type="predicted"/>
<sequence>MARHRKPVPVRAVTRQARRNLAVGLAAASALAATLLTATVDPSAPPAPDRLPATSSRSEPQAAP</sequence>
<evidence type="ECO:0000256" key="2">
    <source>
        <dbReference type="SAM" id="SignalP"/>
    </source>
</evidence>
<gene>
    <name evidence="3" type="ORF">QIS96_21150</name>
</gene>
<feature type="signal peptide" evidence="2">
    <location>
        <begin position="1"/>
        <end position="32"/>
    </location>
</feature>
<evidence type="ECO:0000256" key="1">
    <source>
        <dbReference type="SAM" id="MobiDB-lite"/>
    </source>
</evidence>
<keyword evidence="4" id="KW-1185">Reference proteome</keyword>
<comment type="caution">
    <text evidence="3">The sequence shown here is derived from an EMBL/GenBank/DDBJ whole genome shotgun (WGS) entry which is preliminary data.</text>
</comment>
<name>A0ABT6SDP9_9ACTN</name>
<keyword evidence="2" id="KW-0732">Signal</keyword>
<reference evidence="3 4" key="1">
    <citation type="submission" date="2023-05" db="EMBL/GenBank/DDBJ databases">
        <title>Draft genome sequence of Streptomyces sp. B-S-A6 isolated from a cave soil in Thailand.</title>
        <authorList>
            <person name="Chamroensaksri N."/>
            <person name="Muangham S."/>
        </authorList>
    </citation>
    <scope>NUCLEOTIDE SEQUENCE [LARGE SCALE GENOMIC DNA]</scope>
    <source>
        <strain evidence="3 4">B-S-A6</strain>
    </source>
</reference>
<dbReference type="RefSeq" id="WP_282544236.1">
    <property type="nucleotide sequence ID" value="NZ_JASCIQ010000022.1"/>
</dbReference>
<organism evidence="3 4">
    <name type="scientific">Streptomyces cavernicola</name>
    <dbReference type="NCBI Taxonomy" id="3043613"/>
    <lineage>
        <taxon>Bacteria</taxon>
        <taxon>Bacillati</taxon>
        <taxon>Actinomycetota</taxon>
        <taxon>Actinomycetes</taxon>
        <taxon>Kitasatosporales</taxon>
        <taxon>Streptomycetaceae</taxon>
        <taxon>Streptomyces</taxon>
    </lineage>
</organism>
<dbReference type="EMBL" id="JASCIQ010000022">
    <property type="protein sequence ID" value="MDI3406303.1"/>
    <property type="molecule type" value="Genomic_DNA"/>
</dbReference>
<evidence type="ECO:0000313" key="4">
    <source>
        <dbReference type="Proteomes" id="UP001223978"/>
    </source>
</evidence>
<dbReference type="Proteomes" id="UP001223978">
    <property type="component" value="Unassembled WGS sequence"/>
</dbReference>
<feature type="region of interest" description="Disordered" evidence="1">
    <location>
        <begin position="39"/>
        <end position="64"/>
    </location>
</feature>
<feature type="compositionally biased region" description="Polar residues" evidence="1">
    <location>
        <begin position="53"/>
        <end position="64"/>
    </location>
</feature>
<protein>
    <submittedName>
        <fullName evidence="3">Uncharacterized protein</fullName>
    </submittedName>
</protein>
<feature type="chain" id="PRO_5046155332" evidence="2">
    <location>
        <begin position="33"/>
        <end position="64"/>
    </location>
</feature>
<evidence type="ECO:0000313" key="3">
    <source>
        <dbReference type="EMBL" id="MDI3406303.1"/>
    </source>
</evidence>